<dbReference type="Proteomes" id="UP001189429">
    <property type="component" value="Unassembled WGS sequence"/>
</dbReference>
<protein>
    <submittedName>
        <fullName evidence="3">Uncharacterized protein</fullName>
    </submittedName>
</protein>
<feature type="transmembrane region" description="Helical" evidence="2">
    <location>
        <begin position="233"/>
        <end position="253"/>
    </location>
</feature>
<evidence type="ECO:0000256" key="1">
    <source>
        <dbReference type="SAM" id="MobiDB-lite"/>
    </source>
</evidence>
<feature type="compositionally biased region" description="Low complexity" evidence="1">
    <location>
        <begin position="42"/>
        <end position="54"/>
    </location>
</feature>
<gene>
    <name evidence="3" type="ORF">PCOR1329_LOCUS38331</name>
</gene>
<comment type="caution">
    <text evidence="3">The sequence shown here is derived from an EMBL/GenBank/DDBJ whole genome shotgun (WGS) entry which is preliminary data.</text>
</comment>
<feature type="compositionally biased region" description="Basic and acidic residues" evidence="1">
    <location>
        <begin position="30"/>
        <end position="41"/>
    </location>
</feature>
<organism evidence="3 4">
    <name type="scientific">Prorocentrum cordatum</name>
    <dbReference type="NCBI Taxonomy" id="2364126"/>
    <lineage>
        <taxon>Eukaryota</taxon>
        <taxon>Sar</taxon>
        <taxon>Alveolata</taxon>
        <taxon>Dinophyceae</taxon>
        <taxon>Prorocentrales</taxon>
        <taxon>Prorocentraceae</taxon>
        <taxon>Prorocentrum</taxon>
    </lineage>
</organism>
<evidence type="ECO:0000256" key="2">
    <source>
        <dbReference type="SAM" id="Phobius"/>
    </source>
</evidence>
<keyword evidence="2" id="KW-0812">Transmembrane</keyword>
<keyword evidence="2" id="KW-0472">Membrane</keyword>
<name>A0ABN9TEK0_9DINO</name>
<keyword evidence="2" id="KW-1133">Transmembrane helix</keyword>
<sequence>MPGSAAQISDEAAEAELRELRGAAAATSAEAERRHARDRAGAAEGRAAGVAGARGRAGGGAGAPERALRRLFWAAARAGGRAGGESLLLAAGARGGGAAAEAEAEEELRQLQAAAEELAGKLRAARSWAEAEHCKFTDCATEVATLREMAAREFRERQSASKQLVADIKGLAQKMGDLKAAARVLRDSVRRLGGRGEDGADAPPDFPRLAADAAEFQKLALSVKLRAFLDDAAVLWLLAAAFALGALLALAVVGEAFGGRGCRLVCAR</sequence>
<accession>A0ABN9TEK0</accession>
<feature type="region of interest" description="Disordered" evidence="1">
    <location>
        <begin position="22"/>
        <end position="62"/>
    </location>
</feature>
<evidence type="ECO:0000313" key="3">
    <source>
        <dbReference type="EMBL" id="CAK0844174.1"/>
    </source>
</evidence>
<keyword evidence="4" id="KW-1185">Reference proteome</keyword>
<proteinExistence type="predicted"/>
<dbReference type="EMBL" id="CAUYUJ010014639">
    <property type="protein sequence ID" value="CAK0844174.1"/>
    <property type="molecule type" value="Genomic_DNA"/>
</dbReference>
<evidence type="ECO:0000313" key="4">
    <source>
        <dbReference type="Proteomes" id="UP001189429"/>
    </source>
</evidence>
<reference evidence="3" key="1">
    <citation type="submission" date="2023-10" db="EMBL/GenBank/DDBJ databases">
        <authorList>
            <person name="Chen Y."/>
            <person name="Shah S."/>
            <person name="Dougan E. K."/>
            <person name="Thang M."/>
            <person name="Chan C."/>
        </authorList>
    </citation>
    <scope>NUCLEOTIDE SEQUENCE [LARGE SCALE GENOMIC DNA]</scope>
</reference>